<reference evidence="2" key="1">
    <citation type="journal article" date="2019" name="Int. J. Syst. Evol. Microbiol.">
        <title>The Global Catalogue of Microorganisms (GCM) 10K type strain sequencing project: providing services to taxonomists for standard genome sequencing and annotation.</title>
        <authorList>
            <consortium name="The Broad Institute Genomics Platform"/>
            <consortium name="The Broad Institute Genome Sequencing Center for Infectious Disease"/>
            <person name="Wu L."/>
            <person name="Ma J."/>
        </authorList>
    </citation>
    <scope>NUCLEOTIDE SEQUENCE [LARGE SCALE GENOMIC DNA]</scope>
    <source>
        <strain evidence="2">Q85</strain>
    </source>
</reference>
<evidence type="ECO:0000313" key="1">
    <source>
        <dbReference type="EMBL" id="MFD1787744.1"/>
    </source>
</evidence>
<keyword evidence="2" id="KW-1185">Reference proteome</keyword>
<dbReference type="RefSeq" id="WP_380940108.1">
    <property type="nucleotide sequence ID" value="NZ_JBHUFC010000003.1"/>
</dbReference>
<accession>A0ABW4NCK6</accession>
<dbReference type="EMBL" id="JBHUFC010000003">
    <property type="protein sequence ID" value="MFD1787744.1"/>
    <property type="molecule type" value="Genomic_DNA"/>
</dbReference>
<evidence type="ECO:0000313" key="2">
    <source>
        <dbReference type="Proteomes" id="UP001597283"/>
    </source>
</evidence>
<protein>
    <submittedName>
        <fullName evidence="1">Uncharacterized protein</fullName>
    </submittedName>
</protein>
<proteinExistence type="predicted"/>
<dbReference type="Proteomes" id="UP001597283">
    <property type="component" value="Unassembled WGS sequence"/>
</dbReference>
<organism evidence="1 2">
    <name type="scientific">Sphingomonas floccifaciens</name>
    <dbReference type="NCBI Taxonomy" id="1844115"/>
    <lineage>
        <taxon>Bacteria</taxon>
        <taxon>Pseudomonadati</taxon>
        <taxon>Pseudomonadota</taxon>
        <taxon>Alphaproteobacteria</taxon>
        <taxon>Sphingomonadales</taxon>
        <taxon>Sphingomonadaceae</taxon>
        <taxon>Sphingomonas</taxon>
    </lineage>
</organism>
<gene>
    <name evidence="1" type="ORF">ACFSC3_09175</name>
</gene>
<comment type="caution">
    <text evidence="1">The sequence shown here is derived from an EMBL/GenBank/DDBJ whole genome shotgun (WGS) entry which is preliminary data.</text>
</comment>
<sequence length="93" mass="10118">MEDLAARMVGSQSVDHELLINELQVGISNTGSMVETIYDLAIHPTRKLDPDAIGAASLALIAYLKHVDDTAGRLERVLYALRSADTLPDQTKL</sequence>
<name>A0ABW4NCK6_9SPHN</name>